<proteinExistence type="inferred from homology"/>
<dbReference type="Gene3D" id="3.90.550.10">
    <property type="entry name" value="Spore Coat Polysaccharide Biosynthesis Protein SpsA, Chain A"/>
    <property type="match status" value="1"/>
</dbReference>
<comment type="catalytic activity">
    <reaction evidence="7">
        <text>alpha-D-mannose 1-phosphate + GTP + H(+) = GDP-alpha-D-mannose + diphosphate</text>
        <dbReference type="Rhea" id="RHEA:15229"/>
        <dbReference type="ChEBI" id="CHEBI:15378"/>
        <dbReference type="ChEBI" id="CHEBI:33019"/>
        <dbReference type="ChEBI" id="CHEBI:37565"/>
        <dbReference type="ChEBI" id="CHEBI:57527"/>
        <dbReference type="ChEBI" id="CHEBI:58409"/>
        <dbReference type="EC" id="2.7.7.13"/>
    </reaction>
</comment>
<keyword evidence="4 9" id="KW-0548">Nucleotidyltransferase</keyword>
<dbReference type="SUPFAM" id="SSF159283">
    <property type="entry name" value="Guanosine diphospho-D-mannose pyrophosphorylase/mannose-6-phosphate isomerase linker domain"/>
    <property type="match status" value="1"/>
</dbReference>
<evidence type="ECO:0000313" key="9">
    <source>
        <dbReference type="EMBL" id="HHD40175.1"/>
    </source>
</evidence>
<evidence type="ECO:0000256" key="3">
    <source>
        <dbReference type="ARBA" id="ARBA00022679"/>
    </source>
</evidence>
<dbReference type="SUPFAM" id="SSF53448">
    <property type="entry name" value="Nucleotide-diphospho-sugar transferases"/>
    <property type="match status" value="1"/>
</dbReference>
<protein>
    <recommendedName>
        <fullName evidence="2">mannose-1-phosphate guanylyltransferase</fullName>
        <ecNumber evidence="2">2.7.7.13</ecNumber>
    </recommendedName>
</protein>
<dbReference type="EMBL" id="DRUO01000133">
    <property type="protein sequence ID" value="HHD40175.1"/>
    <property type="molecule type" value="Genomic_DNA"/>
</dbReference>
<dbReference type="Pfam" id="PF00483">
    <property type="entry name" value="NTP_transferase"/>
    <property type="match status" value="1"/>
</dbReference>
<gene>
    <name evidence="9" type="ORF">ENL60_01595</name>
</gene>
<dbReference type="EC" id="2.7.7.13" evidence="2"/>
<dbReference type="InterPro" id="IPR029044">
    <property type="entry name" value="Nucleotide-diphossugar_trans"/>
</dbReference>
<dbReference type="FunFam" id="3.90.550.10:FF:000046">
    <property type="entry name" value="Mannose-1-phosphate guanylyltransferase (GDP)"/>
    <property type="match status" value="1"/>
</dbReference>
<dbReference type="CDD" id="cd02509">
    <property type="entry name" value="GDP-M1P_Guanylyltransferase"/>
    <property type="match status" value="1"/>
</dbReference>
<sequence length="354" mass="40475">MAEIKDFALIMAGGKGERFWPLSTDERPKQFLNLFSDKTMIQLTVERLEGLVPINHTFVVTGEQYVGITCEQLAGLPRENIVVEPMGRNTAPAIALSAFYIKKHFGNANLVVLPADHLVKDVEGFRTALRNALDFIKKNKDAVVTLGIKPDRPETGYGYIKFVKENEDVKYNETVLRVERFVEKPAYEVALKYLEEGNYLWNAGIFIWNVDTIIETTRKFLPKTYEILNKLFESPEDSYEQSLKELYPQVDNISVDYGIMEHYDRIYVIPSEFGWDDVGSWTSVERHSEKDEMGNVVASNVYYFKSKGNIVKTNKKTILNDVEDLIVIETDEYIVISSKKSAQGIKDIKKEVGK</sequence>
<dbReference type="PANTHER" id="PTHR46390">
    <property type="entry name" value="MANNOSE-1-PHOSPHATE GUANYLYLTRANSFERASE"/>
    <property type="match status" value="1"/>
</dbReference>
<comment type="caution">
    <text evidence="9">The sequence shown here is derived from an EMBL/GenBank/DDBJ whole genome shotgun (WGS) entry which is preliminary data.</text>
</comment>
<comment type="similarity">
    <text evidence="1">Belongs to the mannose-6-phosphate isomerase type 2 family.</text>
</comment>
<dbReference type="AlphaFoldDB" id="A0A832INM8"/>
<evidence type="ECO:0000256" key="4">
    <source>
        <dbReference type="ARBA" id="ARBA00022695"/>
    </source>
</evidence>
<keyword evidence="3 9" id="KW-0808">Transferase</keyword>
<dbReference type="InterPro" id="IPR049577">
    <property type="entry name" value="GMPP_N"/>
</dbReference>
<evidence type="ECO:0000256" key="7">
    <source>
        <dbReference type="ARBA" id="ARBA00047343"/>
    </source>
</evidence>
<dbReference type="GO" id="GO:0004475">
    <property type="term" value="F:mannose-1-phosphate guanylyltransferase (GTP) activity"/>
    <property type="evidence" value="ECO:0007669"/>
    <property type="project" value="UniProtKB-EC"/>
</dbReference>
<feature type="domain" description="Nucleotidyl transferase" evidence="8">
    <location>
        <begin position="8"/>
        <end position="291"/>
    </location>
</feature>
<dbReference type="GO" id="GO:0005525">
    <property type="term" value="F:GTP binding"/>
    <property type="evidence" value="ECO:0007669"/>
    <property type="project" value="UniProtKB-KW"/>
</dbReference>
<dbReference type="InterPro" id="IPR005835">
    <property type="entry name" value="NTP_transferase_dom"/>
</dbReference>
<name>A0A832INM8_FERPE</name>
<dbReference type="PANTHER" id="PTHR46390:SF1">
    <property type="entry name" value="MANNOSE-1-PHOSPHATE GUANYLYLTRANSFERASE"/>
    <property type="match status" value="1"/>
</dbReference>
<reference evidence="9" key="1">
    <citation type="journal article" date="2020" name="mSystems">
        <title>Genome- and Community-Level Interaction Insights into Carbon Utilization and Element Cycling Functions of Hydrothermarchaeota in Hydrothermal Sediment.</title>
        <authorList>
            <person name="Zhou Z."/>
            <person name="Liu Y."/>
            <person name="Xu W."/>
            <person name="Pan J."/>
            <person name="Luo Z.H."/>
            <person name="Li M."/>
        </authorList>
    </citation>
    <scope>NUCLEOTIDE SEQUENCE [LARGE SCALE GENOMIC DNA]</scope>
    <source>
        <strain evidence="9">SpSt-101</strain>
    </source>
</reference>
<evidence type="ECO:0000256" key="5">
    <source>
        <dbReference type="ARBA" id="ARBA00022741"/>
    </source>
</evidence>
<keyword evidence="6" id="KW-0342">GTP-binding</keyword>
<evidence type="ECO:0000256" key="6">
    <source>
        <dbReference type="ARBA" id="ARBA00023134"/>
    </source>
</evidence>
<dbReference type="InterPro" id="IPR051161">
    <property type="entry name" value="Mannose-6P_isomerase_type2"/>
</dbReference>
<organism evidence="9">
    <name type="scientific">Fervidobacterium pennivorans</name>
    <dbReference type="NCBI Taxonomy" id="93466"/>
    <lineage>
        <taxon>Bacteria</taxon>
        <taxon>Thermotogati</taxon>
        <taxon>Thermotogota</taxon>
        <taxon>Thermotogae</taxon>
        <taxon>Thermotogales</taxon>
        <taxon>Fervidobacteriaceae</taxon>
        <taxon>Fervidobacterium</taxon>
    </lineage>
</organism>
<keyword evidence="5" id="KW-0547">Nucleotide-binding</keyword>
<evidence type="ECO:0000256" key="2">
    <source>
        <dbReference type="ARBA" id="ARBA00012387"/>
    </source>
</evidence>
<evidence type="ECO:0000259" key="8">
    <source>
        <dbReference type="Pfam" id="PF00483"/>
    </source>
</evidence>
<evidence type="ECO:0000256" key="1">
    <source>
        <dbReference type="ARBA" id="ARBA00006115"/>
    </source>
</evidence>
<accession>A0A832INM8</accession>
<dbReference type="GO" id="GO:0009298">
    <property type="term" value="P:GDP-mannose biosynthetic process"/>
    <property type="evidence" value="ECO:0007669"/>
    <property type="project" value="TreeGrafter"/>
</dbReference>